<dbReference type="RefSeq" id="WP_352569279.1">
    <property type="nucleotide sequence ID" value="NZ_JAMYMT010000030.1"/>
</dbReference>
<name>A0ABV1YDQ4_9HYPH</name>
<dbReference type="EMBL" id="JAMYPJ010000011">
    <property type="protein sequence ID" value="MER8933314.1"/>
    <property type="molecule type" value="Genomic_DNA"/>
</dbReference>
<keyword evidence="2" id="KW-1185">Reference proteome</keyword>
<evidence type="ECO:0000313" key="2">
    <source>
        <dbReference type="Proteomes" id="UP001464387"/>
    </source>
</evidence>
<sequence length="237" mass="26524">MSDDYHRPTLTFPSGAYNATQVRLYGIAPGGGDLVYPNHPKNLESADFAISVRSQSDDVSQNDEFLQQLSDSKVTKEQFLNLIANRRISGFPDEFGYATQISLAVRNIGFIVISTVVSFDEAYNSGKVLSSGIIVGYSYEGHCFDLPKPKIMLLPVLPQMIPLDDCGYDKKFNRQDENGPEKYMLWIVDKLDECVEFEMNQGFIEQIVLDANLPGKRSPTMYASKMTMGHRGGKLNE</sequence>
<protein>
    <submittedName>
        <fullName evidence="1">Uncharacterized protein</fullName>
    </submittedName>
</protein>
<gene>
    <name evidence="1" type="ORF">NKI33_10090</name>
</gene>
<evidence type="ECO:0000313" key="1">
    <source>
        <dbReference type="EMBL" id="MER8933314.1"/>
    </source>
</evidence>
<accession>A0ABV1YDQ4</accession>
<comment type="caution">
    <text evidence="1">The sequence shown here is derived from an EMBL/GenBank/DDBJ whole genome shotgun (WGS) entry which is preliminary data.</text>
</comment>
<dbReference type="Proteomes" id="UP001464387">
    <property type="component" value="Unassembled WGS sequence"/>
</dbReference>
<proteinExistence type="predicted"/>
<organism evidence="1 2">
    <name type="scientific">Mesorhizobium opportunistum</name>
    <dbReference type="NCBI Taxonomy" id="593909"/>
    <lineage>
        <taxon>Bacteria</taxon>
        <taxon>Pseudomonadati</taxon>
        <taxon>Pseudomonadota</taxon>
        <taxon>Alphaproteobacteria</taxon>
        <taxon>Hyphomicrobiales</taxon>
        <taxon>Phyllobacteriaceae</taxon>
        <taxon>Mesorhizobium</taxon>
    </lineage>
</organism>
<reference evidence="1 2" key="1">
    <citation type="journal article" date="2024" name="Proc. Natl. Acad. Sci. U.S.A.">
        <title>The evolutionary genomics of adaptation to stress in wild rhizobium bacteria.</title>
        <authorList>
            <person name="Kehlet-Delgado H."/>
            <person name="Montoya A.P."/>
            <person name="Jensen K.T."/>
            <person name="Wendlandt C.E."/>
            <person name="Dexheimer C."/>
            <person name="Roberts M."/>
            <person name="Torres Martinez L."/>
            <person name="Friesen M.L."/>
            <person name="Griffitts J.S."/>
            <person name="Porter S.S."/>
        </authorList>
    </citation>
    <scope>NUCLEOTIDE SEQUENCE [LARGE SCALE GENOMIC DNA]</scope>
    <source>
        <strain evidence="1 2">M0729</strain>
    </source>
</reference>